<comment type="caution">
    <text evidence="2">The sequence shown here is derived from an EMBL/GenBank/DDBJ whole genome shotgun (WGS) entry which is preliminary data.</text>
</comment>
<dbReference type="EMBL" id="QRKB01000037">
    <property type="protein sequence ID" value="RHH79005.1"/>
    <property type="molecule type" value="Genomic_DNA"/>
</dbReference>
<accession>A0A3R6HNC5</accession>
<feature type="transmembrane region" description="Helical" evidence="1">
    <location>
        <begin position="85"/>
        <end position="105"/>
    </location>
</feature>
<proteinExistence type="predicted"/>
<organism evidence="2 3">
    <name type="scientific">Segatella copri</name>
    <dbReference type="NCBI Taxonomy" id="165179"/>
    <lineage>
        <taxon>Bacteria</taxon>
        <taxon>Pseudomonadati</taxon>
        <taxon>Bacteroidota</taxon>
        <taxon>Bacteroidia</taxon>
        <taxon>Bacteroidales</taxon>
        <taxon>Prevotellaceae</taxon>
        <taxon>Segatella</taxon>
    </lineage>
</organism>
<protein>
    <submittedName>
        <fullName evidence="2">Uncharacterized protein</fullName>
    </submittedName>
</protein>
<keyword evidence="1" id="KW-0472">Membrane</keyword>
<sequence length="106" mass="12124">MPLHFEVISNNPKSLMTLMNVTLMTGFRDWKMTLNDIDWTHSMTFGPVSSSCKRYIAFCHDALNEILLGIQGLKKALVVTPKGHFLLFSSFLFAIKIFFCNFALLF</sequence>
<evidence type="ECO:0000313" key="2">
    <source>
        <dbReference type="EMBL" id="RHH79005.1"/>
    </source>
</evidence>
<evidence type="ECO:0000256" key="1">
    <source>
        <dbReference type="SAM" id="Phobius"/>
    </source>
</evidence>
<name>A0A3R6HNC5_9BACT</name>
<dbReference type="AlphaFoldDB" id="A0A3R6HNC5"/>
<evidence type="ECO:0000313" key="3">
    <source>
        <dbReference type="Proteomes" id="UP000284548"/>
    </source>
</evidence>
<reference evidence="2 3" key="1">
    <citation type="submission" date="2018-08" db="EMBL/GenBank/DDBJ databases">
        <title>A genome reference for cultivated species of the human gut microbiota.</title>
        <authorList>
            <person name="Zou Y."/>
            <person name="Xue W."/>
            <person name="Luo G."/>
        </authorList>
    </citation>
    <scope>NUCLEOTIDE SEQUENCE [LARGE SCALE GENOMIC DNA]</scope>
    <source>
        <strain evidence="2 3">AM16-54</strain>
    </source>
</reference>
<keyword evidence="1" id="KW-1133">Transmembrane helix</keyword>
<keyword evidence="1" id="KW-0812">Transmembrane</keyword>
<gene>
    <name evidence="2" type="ORF">DW192_12495</name>
</gene>
<dbReference type="Proteomes" id="UP000284548">
    <property type="component" value="Unassembled WGS sequence"/>
</dbReference>